<evidence type="ECO:0000256" key="1">
    <source>
        <dbReference type="ARBA" id="ARBA00001400"/>
    </source>
</evidence>
<comment type="catalytic activity">
    <reaction evidence="1 8">
        <text>Hydrolyzes single-stranded DNA or mismatched double-stranded DNA and polynucleotides, releasing free uracil.</text>
        <dbReference type="EC" id="3.2.2.27"/>
    </reaction>
</comment>
<dbReference type="HAMAP" id="MF_00148">
    <property type="entry name" value="UDG"/>
    <property type="match status" value="1"/>
</dbReference>
<feature type="active site" description="Proton acceptor" evidence="8">
    <location>
        <position position="85"/>
    </location>
</feature>
<keyword evidence="8" id="KW-0963">Cytoplasm</keyword>
<dbReference type="NCBIfam" id="TIGR00628">
    <property type="entry name" value="ung"/>
    <property type="match status" value="1"/>
</dbReference>
<evidence type="ECO:0000256" key="8">
    <source>
        <dbReference type="HAMAP-Rule" id="MF_00148"/>
    </source>
</evidence>
<dbReference type="Gene3D" id="3.40.470.10">
    <property type="entry name" value="Uracil-DNA glycosylase-like domain"/>
    <property type="match status" value="1"/>
</dbReference>
<dbReference type="NCBIfam" id="NF003588">
    <property type="entry name" value="PRK05254.1-1"/>
    <property type="match status" value="1"/>
</dbReference>
<keyword evidence="5 8" id="KW-0227">DNA damage</keyword>
<dbReference type="NCBIfam" id="NF003591">
    <property type="entry name" value="PRK05254.1-4"/>
    <property type="match status" value="1"/>
</dbReference>
<comment type="subcellular location">
    <subcellularLocation>
        <location evidence="8">Cytoplasm</location>
    </subcellularLocation>
</comment>
<dbReference type="SUPFAM" id="SSF52141">
    <property type="entry name" value="Uracil-DNA glycosylase-like"/>
    <property type="match status" value="1"/>
</dbReference>
<keyword evidence="7 8" id="KW-0234">DNA repair</keyword>
<dbReference type="Proteomes" id="UP000647587">
    <property type="component" value="Unassembled WGS sequence"/>
</dbReference>
<evidence type="ECO:0000256" key="4">
    <source>
        <dbReference type="ARBA" id="ARBA00012030"/>
    </source>
</evidence>
<dbReference type="RefSeq" id="WP_189009699.1">
    <property type="nucleotide sequence ID" value="NZ_BMPP01000011.1"/>
</dbReference>
<evidence type="ECO:0000256" key="3">
    <source>
        <dbReference type="ARBA" id="ARBA00008184"/>
    </source>
</evidence>
<evidence type="ECO:0000256" key="7">
    <source>
        <dbReference type="ARBA" id="ARBA00023204"/>
    </source>
</evidence>
<accession>A0ABQ2F1F0</accession>
<keyword evidence="11" id="KW-1185">Reference proteome</keyword>
<evidence type="ECO:0000259" key="9">
    <source>
        <dbReference type="SMART" id="SM00986"/>
    </source>
</evidence>
<comment type="caution">
    <text evidence="10">The sequence shown here is derived from an EMBL/GenBank/DDBJ whole genome shotgun (WGS) entry which is preliminary data.</text>
</comment>
<dbReference type="SMART" id="SM00987">
    <property type="entry name" value="UreE_C"/>
    <property type="match status" value="1"/>
</dbReference>
<comment type="similarity">
    <text evidence="3 8">Belongs to the uracil-DNA glycosylase (UDG) superfamily. UNG family.</text>
</comment>
<evidence type="ECO:0000256" key="5">
    <source>
        <dbReference type="ARBA" id="ARBA00022763"/>
    </source>
</evidence>
<sequence length="248" mass="27194">MSDSPDLFGTPTGEKAPHAIMPAGLPASWQEALAGEFAAPYFHDLKDFLVEERRAHTVYPPAADVFNALRYTPLENVKVMILGQDPYHGSGQAHGLSFSVRPGVRVPPSLQNIYKELQTDIPGFTPPRHGYLRAWAEQGVLLLNAVLTVRAGEANSHAGKGWEHFTDAVIRAVNARPGRVVFVLWGAYARKKAKLIAAPQHVIIESAHPSPLSVTRFMGTRPFSRVNAALEEVGEAPINWQLPLQVEE</sequence>
<evidence type="ECO:0000313" key="11">
    <source>
        <dbReference type="Proteomes" id="UP000647587"/>
    </source>
</evidence>
<dbReference type="CDD" id="cd10027">
    <property type="entry name" value="UDG-F1-like"/>
    <property type="match status" value="1"/>
</dbReference>
<evidence type="ECO:0000256" key="6">
    <source>
        <dbReference type="ARBA" id="ARBA00022801"/>
    </source>
</evidence>
<dbReference type="Pfam" id="PF03167">
    <property type="entry name" value="UDG"/>
    <property type="match status" value="1"/>
</dbReference>
<dbReference type="SMART" id="SM00986">
    <property type="entry name" value="UDG"/>
    <property type="match status" value="1"/>
</dbReference>
<dbReference type="InterPro" id="IPR002043">
    <property type="entry name" value="UDG_fam1"/>
</dbReference>
<comment type="function">
    <text evidence="2 8">Excises uracil residues from the DNA which can arise as a result of misincorporation of dUMP residues by DNA polymerase or due to deamination of cytosine.</text>
</comment>
<gene>
    <name evidence="8 10" type="primary">ung</name>
    <name evidence="10" type="ORF">GCM10008955_27060</name>
</gene>
<name>A0ABQ2F1F0_9DEIO</name>
<dbReference type="NCBIfam" id="NF003592">
    <property type="entry name" value="PRK05254.1-5"/>
    <property type="match status" value="1"/>
</dbReference>
<proteinExistence type="inferred from homology"/>
<dbReference type="InterPro" id="IPR005122">
    <property type="entry name" value="Uracil-DNA_glycosylase-like"/>
</dbReference>
<dbReference type="InterPro" id="IPR036895">
    <property type="entry name" value="Uracil-DNA_glycosylase-like_sf"/>
</dbReference>
<reference evidence="11" key="1">
    <citation type="journal article" date="2019" name="Int. J. Syst. Evol. Microbiol.">
        <title>The Global Catalogue of Microorganisms (GCM) 10K type strain sequencing project: providing services to taxonomists for standard genome sequencing and annotation.</title>
        <authorList>
            <consortium name="The Broad Institute Genomics Platform"/>
            <consortium name="The Broad Institute Genome Sequencing Center for Infectious Disease"/>
            <person name="Wu L."/>
            <person name="Ma J."/>
        </authorList>
    </citation>
    <scope>NUCLEOTIDE SEQUENCE [LARGE SCALE GENOMIC DNA]</scope>
    <source>
        <strain evidence="11">JCM 30331</strain>
    </source>
</reference>
<dbReference type="EC" id="3.2.2.27" evidence="4 8"/>
<evidence type="ECO:0000256" key="2">
    <source>
        <dbReference type="ARBA" id="ARBA00002631"/>
    </source>
</evidence>
<feature type="domain" description="Uracil-DNA glycosylase-like" evidence="9">
    <location>
        <begin position="70"/>
        <end position="230"/>
    </location>
</feature>
<evidence type="ECO:0000313" key="10">
    <source>
        <dbReference type="EMBL" id="GGK31767.1"/>
    </source>
</evidence>
<protein>
    <recommendedName>
        <fullName evidence="4 8">Uracil-DNA glycosylase</fullName>
        <shortName evidence="8">UDG</shortName>
        <ecNumber evidence="4 8">3.2.2.27</ecNumber>
    </recommendedName>
</protein>
<dbReference type="PANTHER" id="PTHR11264">
    <property type="entry name" value="URACIL-DNA GLYCOSYLASE"/>
    <property type="match status" value="1"/>
</dbReference>
<dbReference type="PANTHER" id="PTHR11264:SF0">
    <property type="entry name" value="URACIL-DNA GLYCOSYLASE"/>
    <property type="match status" value="1"/>
</dbReference>
<keyword evidence="6 8" id="KW-0378">Hydrolase</keyword>
<dbReference type="EMBL" id="BMPP01000011">
    <property type="protein sequence ID" value="GGK31767.1"/>
    <property type="molecule type" value="Genomic_DNA"/>
</dbReference>
<organism evidence="10 11">
    <name type="scientific">Deinococcus malanensis</name>
    <dbReference type="NCBI Taxonomy" id="1706855"/>
    <lineage>
        <taxon>Bacteria</taxon>
        <taxon>Thermotogati</taxon>
        <taxon>Deinococcota</taxon>
        <taxon>Deinococci</taxon>
        <taxon>Deinococcales</taxon>
        <taxon>Deinococcaceae</taxon>
        <taxon>Deinococcus</taxon>
    </lineage>
</organism>
<dbReference type="NCBIfam" id="NF003589">
    <property type="entry name" value="PRK05254.1-2"/>
    <property type="match status" value="1"/>
</dbReference>